<evidence type="ECO:0000256" key="1">
    <source>
        <dbReference type="ARBA" id="ARBA00004123"/>
    </source>
</evidence>
<comment type="subcellular location">
    <subcellularLocation>
        <location evidence="3">Chromosome</location>
        <location evidence="3">Centromere</location>
        <location evidence="3">Kinetochore</location>
    </subcellularLocation>
    <subcellularLocation>
        <location evidence="2">Cytoplasm</location>
        <location evidence="2">Cytoskeleton</location>
        <location evidence="2">Spindle</location>
    </subcellularLocation>
    <subcellularLocation>
        <location evidence="1">Nucleus</location>
    </subcellularLocation>
</comment>
<feature type="compositionally biased region" description="Low complexity" evidence="16">
    <location>
        <begin position="218"/>
        <end position="249"/>
    </location>
</feature>
<dbReference type="EMBL" id="JAAAUY010000094">
    <property type="protein sequence ID" value="KAF9335575.1"/>
    <property type="molecule type" value="Genomic_DNA"/>
</dbReference>
<evidence type="ECO:0000256" key="6">
    <source>
        <dbReference type="ARBA" id="ARBA00022454"/>
    </source>
</evidence>
<evidence type="ECO:0000256" key="7">
    <source>
        <dbReference type="ARBA" id="ARBA00022490"/>
    </source>
</evidence>
<keyword evidence="6" id="KW-0158">Chromosome</keyword>
<feature type="region of interest" description="Disordered" evidence="16">
    <location>
        <begin position="325"/>
        <end position="349"/>
    </location>
</feature>
<keyword evidence="8" id="KW-0132">Cell division</keyword>
<proteinExistence type="inferred from homology"/>
<dbReference type="PANTHER" id="PTHR28200:SF1">
    <property type="entry name" value="DASH COMPLEX SUBUNIT ASK1"/>
    <property type="match status" value="1"/>
</dbReference>
<evidence type="ECO:0000256" key="10">
    <source>
        <dbReference type="ARBA" id="ARBA00022776"/>
    </source>
</evidence>
<gene>
    <name evidence="17" type="primary">ASK1</name>
    <name evidence="17" type="ORF">BG006_011177</name>
</gene>
<organism evidence="17 18">
    <name type="scientific">Podila minutissima</name>
    <dbReference type="NCBI Taxonomy" id="64525"/>
    <lineage>
        <taxon>Eukaryota</taxon>
        <taxon>Fungi</taxon>
        <taxon>Fungi incertae sedis</taxon>
        <taxon>Mucoromycota</taxon>
        <taxon>Mortierellomycotina</taxon>
        <taxon>Mortierellomycetes</taxon>
        <taxon>Mortierellales</taxon>
        <taxon>Mortierellaceae</taxon>
        <taxon>Podila</taxon>
    </lineage>
</organism>
<comment type="caution">
    <text evidence="17">The sequence shown here is derived from an EMBL/GenBank/DDBJ whole genome shotgun (WGS) entry which is preliminary data.</text>
</comment>
<feature type="compositionally biased region" description="Basic and acidic residues" evidence="16">
    <location>
        <begin position="758"/>
        <end position="773"/>
    </location>
</feature>
<dbReference type="GO" id="GO:0042729">
    <property type="term" value="C:DASH complex"/>
    <property type="evidence" value="ECO:0007669"/>
    <property type="project" value="InterPro"/>
</dbReference>
<evidence type="ECO:0000256" key="4">
    <source>
        <dbReference type="ARBA" id="ARBA00010731"/>
    </source>
</evidence>
<evidence type="ECO:0000256" key="8">
    <source>
        <dbReference type="ARBA" id="ARBA00022618"/>
    </source>
</evidence>
<evidence type="ECO:0000256" key="13">
    <source>
        <dbReference type="ARBA" id="ARBA00023242"/>
    </source>
</evidence>
<dbReference type="Proteomes" id="UP000696485">
    <property type="component" value="Unassembled WGS sequence"/>
</dbReference>
<keyword evidence="14" id="KW-0131">Cell cycle</keyword>
<keyword evidence="7" id="KW-0963">Cytoplasm</keyword>
<evidence type="ECO:0000256" key="16">
    <source>
        <dbReference type="SAM" id="MobiDB-lite"/>
    </source>
</evidence>
<feature type="compositionally biased region" description="Basic and acidic residues" evidence="16">
    <location>
        <begin position="733"/>
        <end position="744"/>
    </location>
</feature>
<feature type="region of interest" description="Disordered" evidence="16">
    <location>
        <begin position="390"/>
        <end position="450"/>
    </location>
</feature>
<feature type="region of interest" description="Disordered" evidence="16">
    <location>
        <begin position="651"/>
        <end position="775"/>
    </location>
</feature>
<evidence type="ECO:0000256" key="12">
    <source>
        <dbReference type="ARBA" id="ARBA00023212"/>
    </source>
</evidence>
<keyword evidence="13" id="KW-0539">Nucleus</keyword>
<comment type="similarity">
    <text evidence="4">Belongs to the DASH complex ASK1 family.</text>
</comment>
<feature type="compositionally biased region" description="Polar residues" evidence="16">
    <location>
        <begin position="624"/>
        <end position="637"/>
    </location>
</feature>
<feature type="compositionally biased region" description="Low complexity" evidence="16">
    <location>
        <begin position="662"/>
        <end position="674"/>
    </location>
</feature>
<evidence type="ECO:0000256" key="15">
    <source>
        <dbReference type="ARBA" id="ARBA00023328"/>
    </source>
</evidence>
<feature type="compositionally biased region" description="Polar residues" evidence="16">
    <location>
        <begin position="651"/>
        <end position="661"/>
    </location>
</feature>
<evidence type="ECO:0000256" key="2">
    <source>
        <dbReference type="ARBA" id="ARBA00004186"/>
    </source>
</evidence>
<keyword evidence="9" id="KW-0493">Microtubule</keyword>
<dbReference type="GO" id="GO:0005874">
    <property type="term" value="C:microtubule"/>
    <property type="evidence" value="ECO:0007669"/>
    <property type="project" value="UniProtKB-KW"/>
</dbReference>
<feature type="compositionally biased region" description="Basic and acidic residues" evidence="16">
    <location>
        <begin position="119"/>
        <end position="132"/>
    </location>
</feature>
<feature type="compositionally biased region" description="Acidic residues" evidence="16">
    <location>
        <begin position="878"/>
        <end position="892"/>
    </location>
</feature>
<dbReference type="PANTHER" id="PTHR28200">
    <property type="entry name" value="DASH COMPLEX SUBUNIT ASK1"/>
    <property type="match status" value="1"/>
</dbReference>
<keyword evidence="10" id="KW-0498">Mitosis</keyword>
<evidence type="ECO:0000256" key="9">
    <source>
        <dbReference type="ARBA" id="ARBA00022701"/>
    </source>
</evidence>
<reference evidence="17" key="1">
    <citation type="journal article" date="2020" name="Fungal Divers.">
        <title>Resolving the Mortierellaceae phylogeny through synthesis of multi-gene phylogenetics and phylogenomics.</title>
        <authorList>
            <person name="Vandepol N."/>
            <person name="Liber J."/>
            <person name="Desiro A."/>
            <person name="Na H."/>
            <person name="Kennedy M."/>
            <person name="Barry K."/>
            <person name="Grigoriev I.V."/>
            <person name="Miller A.N."/>
            <person name="O'Donnell K."/>
            <person name="Stajich J.E."/>
            <person name="Bonito G."/>
        </authorList>
    </citation>
    <scope>NUCLEOTIDE SEQUENCE</scope>
    <source>
        <strain evidence="17">NVP1</strain>
    </source>
</reference>
<feature type="compositionally biased region" description="Low complexity" evidence="16">
    <location>
        <begin position="919"/>
        <end position="931"/>
    </location>
</feature>
<accession>A0A9P5SU58</accession>
<keyword evidence="18" id="KW-1185">Reference proteome</keyword>
<dbReference type="AlphaFoldDB" id="A0A9P5SU58"/>
<dbReference type="GO" id="GO:0072686">
    <property type="term" value="C:mitotic spindle"/>
    <property type="evidence" value="ECO:0007669"/>
    <property type="project" value="InterPro"/>
</dbReference>
<evidence type="ECO:0000256" key="14">
    <source>
        <dbReference type="ARBA" id="ARBA00023306"/>
    </source>
</evidence>
<feature type="region of interest" description="Disordered" evidence="16">
    <location>
        <begin position="144"/>
        <end position="259"/>
    </location>
</feature>
<dbReference type="GO" id="GO:0051301">
    <property type="term" value="P:cell division"/>
    <property type="evidence" value="ECO:0007669"/>
    <property type="project" value="UniProtKB-KW"/>
</dbReference>
<feature type="compositionally biased region" description="Polar residues" evidence="16">
    <location>
        <begin position="564"/>
        <end position="575"/>
    </location>
</feature>
<dbReference type="InterPro" id="IPR013964">
    <property type="entry name" value="DASH_Ask1"/>
</dbReference>
<feature type="compositionally biased region" description="Polar residues" evidence="16">
    <location>
        <begin position="390"/>
        <end position="404"/>
    </location>
</feature>
<dbReference type="Pfam" id="PF08655">
    <property type="entry name" value="DASH_Ask1"/>
    <property type="match status" value="1"/>
</dbReference>
<dbReference type="GO" id="GO:0008608">
    <property type="term" value="P:attachment of spindle microtubules to kinetochore"/>
    <property type="evidence" value="ECO:0007669"/>
    <property type="project" value="InterPro"/>
</dbReference>
<feature type="compositionally biased region" description="Polar residues" evidence="16">
    <location>
        <begin position="174"/>
        <end position="207"/>
    </location>
</feature>
<feature type="region of interest" description="Disordered" evidence="16">
    <location>
        <begin position="613"/>
        <end position="637"/>
    </location>
</feature>
<dbReference type="GO" id="GO:0044732">
    <property type="term" value="C:mitotic spindle pole body"/>
    <property type="evidence" value="ECO:0007669"/>
    <property type="project" value="TreeGrafter"/>
</dbReference>
<feature type="compositionally biased region" description="Acidic residues" evidence="16">
    <location>
        <begin position="405"/>
        <end position="416"/>
    </location>
</feature>
<evidence type="ECO:0000313" key="18">
    <source>
        <dbReference type="Proteomes" id="UP000696485"/>
    </source>
</evidence>
<keyword evidence="15" id="KW-0137">Centromere</keyword>
<sequence>MSMTPQTASEVLDEIERLEQGITRTLQEIDQKFSTCQTIVTSKILPSIDLYGEASRDVWNHARLWLNFFKAASTSTAESGVAIRRAAASSSRAYKLASAQPVDSQDDMEAVTSTTNGRRAQEHRHDDNYNRRESVALFASGMLDIEGSPLGSMPSTPTPRTRDRNQRPDISAPTRIQWSETQPSTTPVRPRYQHTTEGIDQGSTTPRVTARDRPMTFSPYTSSQAPSSSIAPSTSGATKATSSATLTSSPRHQNLRANRKGSFLELDVDQDYRDVVTPPSTLQFSIPESRLATTPRSVIAKSRVDRILMKDGLVIPQPIFVRDDEEALESRHRRNSSSEKNIGSSRKRNLDGDLLSIDQSQFQSKERLLASPRKMASVQDFLGISDIGSANSSHSQLAESSQGVNDEEVEEEDESDRDGRQSPSRRLMAQIQSQTEQEEDPQSQDPLMALVTPPDLRTSVLDYRTRTSIPYRQVTVASSLASSKAIVQPLIRSGSLASAQRNGPILTTTPLDVFPPATSSTVSISAPSVPAPIEPSLSANIRSTVDAIFKESFNSGFAATSGATLQPSSSINVNNGGRRKTMAAPVPVSYTTLPLTNSRNIRNSIGPGLLRSSVRSAAPDASDRPSTTVPRNSRLSLLGSSAFRQTHYPATGSTLQTTGANSTVVSVSPSTTTSQAALPKTTTPGSIPPSPALGRGLTRPQGHSTGSVGRPSLGRLSLGAFGRTGVPVMTPPNREHTHDSHLDTHLAPASASSSTFYSDEHHTQFRTPTDRHPPPAPRLGYHSDTLMTQSSLGLNHDGFASGGAGFDDFDRTRTTLASMGGSSGTRTRDMDLTVGVSNAAAIVAAVATNGFQLANPSHRSSRVTTTVSLSNMLTTQTEGDDVEDEDDEDETGDMSRSPCPPGRTFRANTDLRSVAQAASSTSLGSESVSGLFRPSAGRKF</sequence>
<keyword evidence="11" id="KW-0995">Kinetochore</keyword>
<feature type="region of interest" description="Disordered" evidence="16">
    <location>
        <begin position="564"/>
        <end position="583"/>
    </location>
</feature>
<evidence type="ECO:0000256" key="5">
    <source>
        <dbReference type="ARBA" id="ARBA00014520"/>
    </source>
</evidence>
<evidence type="ECO:0000313" key="17">
    <source>
        <dbReference type="EMBL" id="KAF9335575.1"/>
    </source>
</evidence>
<evidence type="ECO:0000256" key="11">
    <source>
        <dbReference type="ARBA" id="ARBA00022838"/>
    </source>
</evidence>
<protein>
    <recommendedName>
        <fullName evidence="5">DASH complex subunit ASK1</fullName>
    </recommendedName>
</protein>
<name>A0A9P5SU58_9FUNG</name>
<keyword evidence="12" id="KW-0206">Cytoskeleton</keyword>
<feature type="region of interest" description="Disordered" evidence="16">
    <location>
        <begin position="855"/>
        <end position="940"/>
    </location>
</feature>
<feature type="region of interest" description="Disordered" evidence="16">
    <location>
        <begin position="97"/>
        <end position="132"/>
    </location>
</feature>
<evidence type="ECO:0000256" key="3">
    <source>
        <dbReference type="ARBA" id="ARBA00004629"/>
    </source>
</evidence>